<feature type="transmembrane region" description="Helical" evidence="9">
    <location>
        <begin position="160"/>
        <end position="184"/>
    </location>
</feature>
<feature type="transmembrane region" description="Helical" evidence="9">
    <location>
        <begin position="95"/>
        <end position="115"/>
    </location>
</feature>
<sequence length="308" mass="34900">VELARLNRPGGALLILWPYSDFPTVWGLTMAAYHVKLPLSSFFSNLVAGGLWFFLFEGKSLIWASAGCIWNDIIDRDFDRRVERTKKRPVATGKITVYGALLFLSLHLVALSIVLTLGNNQIRSIGFMTLYPLAGVYPFIKRISYWPQAWLGIAFNTGTLMAWSVTSGSIPYSSISLGAATWFWTMWYDTIYGSQDKKDDLKIGIKSTALLFKSSSQTRLFLAFHATMFIVCMTLSGILNHQTVLYYCVTIPITAINLFKQYKDLDLNSPVSCWKTFCNSSYVLGPIVFLGLMTDYLYRIFFQLFSQM</sequence>
<gene>
    <name evidence="10" type="ORF">CPB84DRAFT_1693271</name>
</gene>
<evidence type="ECO:0000256" key="6">
    <source>
        <dbReference type="ARBA" id="ARBA00022692"/>
    </source>
</evidence>
<feature type="transmembrane region" description="Helical" evidence="9">
    <location>
        <begin position="121"/>
        <end position="140"/>
    </location>
</feature>
<feature type="transmembrane region" description="Helical" evidence="9">
    <location>
        <begin position="282"/>
        <end position="302"/>
    </location>
</feature>
<keyword evidence="7 9" id="KW-1133">Transmembrane helix</keyword>
<feature type="non-terminal residue" evidence="10">
    <location>
        <position position="308"/>
    </location>
</feature>
<feature type="transmembrane region" description="Helical" evidence="9">
    <location>
        <begin position="220"/>
        <end position="239"/>
    </location>
</feature>
<keyword evidence="11" id="KW-1185">Reference proteome</keyword>
<dbReference type="InterPro" id="IPR044878">
    <property type="entry name" value="UbiA_sf"/>
</dbReference>
<dbReference type="InterPro" id="IPR000537">
    <property type="entry name" value="UbiA_prenyltransferase"/>
</dbReference>
<evidence type="ECO:0000256" key="1">
    <source>
        <dbReference type="ARBA" id="ARBA00001946"/>
    </source>
</evidence>
<evidence type="ECO:0000256" key="5">
    <source>
        <dbReference type="ARBA" id="ARBA00022679"/>
    </source>
</evidence>
<organism evidence="10 11">
    <name type="scientific">Gymnopilus junonius</name>
    <name type="common">Spectacular rustgill mushroom</name>
    <name type="synonym">Gymnopilus spectabilis subsp. junonius</name>
    <dbReference type="NCBI Taxonomy" id="109634"/>
    <lineage>
        <taxon>Eukaryota</taxon>
        <taxon>Fungi</taxon>
        <taxon>Dikarya</taxon>
        <taxon>Basidiomycota</taxon>
        <taxon>Agaricomycotina</taxon>
        <taxon>Agaricomycetes</taxon>
        <taxon>Agaricomycetidae</taxon>
        <taxon>Agaricales</taxon>
        <taxon>Agaricineae</taxon>
        <taxon>Hymenogastraceae</taxon>
        <taxon>Gymnopilus</taxon>
    </lineage>
</organism>
<dbReference type="InterPro" id="IPR039653">
    <property type="entry name" value="Prenyltransferase"/>
</dbReference>
<comment type="cofactor">
    <cofactor evidence="1">
        <name>Mg(2+)</name>
        <dbReference type="ChEBI" id="CHEBI:18420"/>
    </cofactor>
</comment>
<dbReference type="Pfam" id="PF01040">
    <property type="entry name" value="UbiA"/>
    <property type="match status" value="1"/>
</dbReference>
<comment type="similarity">
    <text evidence="4">Belongs to the UbiA prenyltransferase family.</text>
</comment>
<evidence type="ECO:0000256" key="2">
    <source>
        <dbReference type="ARBA" id="ARBA00004141"/>
    </source>
</evidence>
<comment type="subcellular location">
    <subcellularLocation>
        <location evidence="2">Membrane</location>
        <topology evidence="2">Multi-pass membrane protein</topology>
    </subcellularLocation>
</comment>
<comment type="caution">
    <text evidence="10">The sequence shown here is derived from an EMBL/GenBank/DDBJ whole genome shotgun (WGS) entry which is preliminary data.</text>
</comment>
<dbReference type="FunFam" id="1.20.120.1780:FF:000001">
    <property type="entry name" value="4-hydroxybenzoate octaprenyltransferase"/>
    <property type="match status" value="1"/>
</dbReference>
<comment type="pathway">
    <text evidence="3">Secondary metabolite biosynthesis.</text>
</comment>
<dbReference type="Gene3D" id="1.20.120.1780">
    <property type="entry name" value="UbiA prenyltransferase"/>
    <property type="match status" value="1"/>
</dbReference>
<dbReference type="Proteomes" id="UP000724874">
    <property type="component" value="Unassembled WGS sequence"/>
</dbReference>
<dbReference type="GO" id="GO:0005886">
    <property type="term" value="C:plasma membrane"/>
    <property type="evidence" value="ECO:0007669"/>
    <property type="project" value="TreeGrafter"/>
</dbReference>
<dbReference type="AlphaFoldDB" id="A0A9P5N897"/>
<dbReference type="GO" id="GO:0016765">
    <property type="term" value="F:transferase activity, transferring alkyl or aryl (other than methyl) groups"/>
    <property type="evidence" value="ECO:0007669"/>
    <property type="project" value="InterPro"/>
</dbReference>
<feature type="transmembrane region" description="Helical" evidence="9">
    <location>
        <begin position="244"/>
        <end position="262"/>
    </location>
</feature>
<protein>
    <submittedName>
        <fullName evidence="10">UbiA prenyltransferase family</fullName>
    </submittedName>
</protein>
<dbReference type="EMBL" id="JADNYJ010000364">
    <property type="protein sequence ID" value="KAF8870305.1"/>
    <property type="molecule type" value="Genomic_DNA"/>
</dbReference>
<proteinExistence type="inferred from homology"/>
<dbReference type="FunFam" id="1.10.357.140:FF:000008">
    <property type="entry name" value="4-hydroxybenzoate octaprenyltransferase"/>
    <property type="match status" value="1"/>
</dbReference>
<feature type="transmembrane region" description="Helical" evidence="9">
    <location>
        <begin position="12"/>
        <end position="33"/>
    </location>
</feature>
<keyword evidence="5" id="KW-0808">Transferase</keyword>
<evidence type="ECO:0000313" key="10">
    <source>
        <dbReference type="EMBL" id="KAF8870305.1"/>
    </source>
</evidence>
<dbReference type="PANTHER" id="PTHR11048">
    <property type="entry name" value="PRENYLTRANSFERASES"/>
    <property type="match status" value="1"/>
</dbReference>
<accession>A0A9P5N897</accession>
<dbReference type="GO" id="GO:0006744">
    <property type="term" value="P:ubiquinone biosynthetic process"/>
    <property type="evidence" value="ECO:0007669"/>
    <property type="project" value="TreeGrafter"/>
</dbReference>
<dbReference type="Gene3D" id="1.10.357.140">
    <property type="entry name" value="UbiA prenyltransferase"/>
    <property type="match status" value="1"/>
</dbReference>
<evidence type="ECO:0000256" key="8">
    <source>
        <dbReference type="ARBA" id="ARBA00023136"/>
    </source>
</evidence>
<reference evidence="10" key="1">
    <citation type="submission" date="2020-11" db="EMBL/GenBank/DDBJ databases">
        <authorList>
            <consortium name="DOE Joint Genome Institute"/>
            <person name="Ahrendt S."/>
            <person name="Riley R."/>
            <person name="Andreopoulos W."/>
            <person name="LaButti K."/>
            <person name="Pangilinan J."/>
            <person name="Ruiz-duenas F.J."/>
            <person name="Barrasa J.M."/>
            <person name="Sanchez-Garcia M."/>
            <person name="Camarero S."/>
            <person name="Miyauchi S."/>
            <person name="Serrano A."/>
            <person name="Linde D."/>
            <person name="Babiker R."/>
            <person name="Drula E."/>
            <person name="Ayuso-Fernandez I."/>
            <person name="Pacheco R."/>
            <person name="Padilla G."/>
            <person name="Ferreira P."/>
            <person name="Barriuso J."/>
            <person name="Kellner H."/>
            <person name="Castanera R."/>
            <person name="Alfaro M."/>
            <person name="Ramirez L."/>
            <person name="Pisabarro A.G."/>
            <person name="Kuo A."/>
            <person name="Tritt A."/>
            <person name="Lipzen A."/>
            <person name="He G."/>
            <person name="Yan M."/>
            <person name="Ng V."/>
            <person name="Cullen D."/>
            <person name="Martin F."/>
            <person name="Rosso M.-N."/>
            <person name="Henrissat B."/>
            <person name="Hibbett D."/>
            <person name="Martinez A.T."/>
            <person name="Grigoriev I.V."/>
        </authorList>
    </citation>
    <scope>NUCLEOTIDE SEQUENCE</scope>
    <source>
        <strain evidence="10">AH 44721</strain>
    </source>
</reference>
<evidence type="ECO:0000256" key="9">
    <source>
        <dbReference type="SAM" id="Phobius"/>
    </source>
</evidence>
<dbReference type="PROSITE" id="PS00943">
    <property type="entry name" value="UBIA"/>
    <property type="match status" value="1"/>
</dbReference>
<evidence type="ECO:0000256" key="4">
    <source>
        <dbReference type="ARBA" id="ARBA00005985"/>
    </source>
</evidence>
<dbReference type="PANTHER" id="PTHR11048:SF28">
    <property type="entry name" value="4-HYDROXYBENZOATE POLYPRENYLTRANSFERASE, MITOCHONDRIAL"/>
    <property type="match status" value="1"/>
</dbReference>
<dbReference type="CDD" id="cd13959">
    <property type="entry name" value="PT_UbiA_COQ2"/>
    <property type="match status" value="1"/>
</dbReference>
<evidence type="ECO:0000256" key="3">
    <source>
        <dbReference type="ARBA" id="ARBA00005179"/>
    </source>
</evidence>
<evidence type="ECO:0000256" key="7">
    <source>
        <dbReference type="ARBA" id="ARBA00022989"/>
    </source>
</evidence>
<name>A0A9P5N897_GYMJU</name>
<keyword evidence="8 9" id="KW-0472">Membrane</keyword>
<dbReference type="InterPro" id="IPR030470">
    <property type="entry name" value="UbiA_prenylTrfase_CS"/>
</dbReference>
<keyword evidence="6 9" id="KW-0812">Transmembrane</keyword>
<evidence type="ECO:0000313" key="11">
    <source>
        <dbReference type="Proteomes" id="UP000724874"/>
    </source>
</evidence>
<dbReference type="OrthoDB" id="18170at2759"/>